<organism evidence="2 3">
    <name type="scientific">Rhizopogon vesiculosus</name>
    <dbReference type="NCBI Taxonomy" id="180088"/>
    <lineage>
        <taxon>Eukaryota</taxon>
        <taxon>Fungi</taxon>
        <taxon>Dikarya</taxon>
        <taxon>Basidiomycota</taxon>
        <taxon>Agaricomycotina</taxon>
        <taxon>Agaricomycetes</taxon>
        <taxon>Agaricomycetidae</taxon>
        <taxon>Boletales</taxon>
        <taxon>Suillineae</taxon>
        <taxon>Rhizopogonaceae</taxon>
        <taxon>Rhizopogon</taxon>
    </lineage>
</organism>
<dbReference type="InterPro" id="IPR008271">
    <property type="entry name" value="Ser/Thr_kinase_AS"/>
</dbReference>
<dbReference type="Proteomes" id="UP000183567">
    <property type="component" value="Unassembled WGS sequence"/>
</dbReference>
<sequence length="70" mass="7657">MLAGGKGLPLSLIKPIMTHMLRGLAHTHSAGIMHTDLKQDNILFDTALTQAHIEALVEADPPRYHPPEHS</sequence>
<dbReference type="SUPFAM" id="SSF56112">
    <property type="entry name" value="Protein kinase-like (PK-like)"/>
    <property type="match status" value="1"/>
</dbReference>
<name>A0A1J8PQH7_9AGAM</name>
<dbReference type="GO" id="GO:0005524">
    <property type="term" value="F:ATP binding"/>
    <property type="evidence" value="ECO:0007669"/>
    <property type="project" value="InterPro"/>
</dbReference>
<comment type="caution">
    <text evidence="2">The sequence shown here is derived from an EMBL/GenBank/DDBJ whole genome shotgun (WGS) entry which is preliminary data.</text>
</comment>
<dbReference type="Gene3D" id="1.10.510.10">
    <property type="entry name" value="Transferase(Phosphotransferase) domain 1"/>
    <property type="match status" value="1"/>
</dbReference>
<dbReference type="STRING" id="180088.A0A1J8PQH7"/>
<accession>A0A1J8PQH7</accession>
<dbReference type="PROSITE" id="PS00108">
    <property type="entry name" value="PROTEIN_KINASE_ST"/>
    <property type="match status" value="1"/>
</dbReference>
<evidence type="ECO:0000313" key="3">
    <source>
        <dbReference type="Proteomes" id="UP000183567"/>
    </source>
</evidence>
<dbReference type="InterPro" id="IPR011009">
    <property type="entry name" value="Kinase-like_dom_sf"/>
</dbReference>
<dbReference type="GO" id="GO:0004672">
    <property type="term" value="F:protein kinase activity"/>
    <property type="evidence" value="ECO:0007669"/>
    <property type="project" value="InterPro"/>
</dbReference>
<keyword evidence="3" id="KW-1185">Reference proteome</keyword>
<evidence type="ECO:0000259" key="1">
    <source>
        <dbReference type="PROSITE" id="PS50011"/>
    </source>
</evidence>
<dbReference type="EMBL" id="LVVM01005657">
    <property type="protein sequence ID" value="OJA10019.1"/>
    <property type="molecule type" value="Genomic_DNA"/>
</dbReference>
<reference evidence="2 3" key="1">
    <citation type="submission" date="2016-03" db="EMBL/GenBank/DDBJ databases">
        <title>Comparative genomics of the ectomycorrhizal sister species Rhizopogon vinicolor and Rhizopogon vesiculosus (Basidiomycota: Boletales) reveals a divergence of the mating type B locus.</title>
        <authorList>
            <person name="Mujic A.B."/>
            <person name="Kuo A."/>
            <person name="Tritt A."/>
            <person name="Lipzen A."/>
            <person name="Chen C."/>
            <person name="Johnson J."/>
            <person name="Sharma A."/>
            <person name="Barry K."/>
            <person name="Grigoriev I.V."/>
            <person name="Spatafora J.W."/>
        </authorList>
    </citation>
    <scope>NUCLEOTIDE SEQUENCE [LARGE SCALE GENOMIC DNA]</scope>
    <source>
        <strain evidence="2 3">AM-OR11-056</strain>
    </source>
</reference>
<dbReference type="Pfam" id="PF00069">
    <property type="entry name" value="Pkinase"/>
    <property type="match status" value="1"/>
</dbReference>
<protein>
    <recommendedName>
        <fullName evidence="1">Protein kinase domain-containing protein</fullName>
    </recommendedName>
</protein>
<dbReference type="OrthoDB" id="2680719at2759"/>
<dbReference type="PROSITE" id="PS50011">
    <property type="entry name" value="PROTEIN_KINASE_DOM"/>
    <property type="match status" value="1"/>
</dbReference>
<dbReference type="InterPro" id="IPR000719">
    <property type="entry name" value="Prot_kinase_dom"/>
</dbReference>
<evidence type="ECO:0000313" key="2">
    <source>
        <dbReference type="EMBL" id="OJA10019.1"/>
    </source>
</evidence>
<feature type="domain" description="Protein kinase" evidence="1">
    <location>
        <begin position="1"/>
        <end position="70"/>
    </location>
</feature>
<dbReference type="AlphaFoldDB" id="A0A1J8PQH7"/>
<proteinExistence type="predicted"/>
<gene>
    <name evidence="2" type="ORF">AZE42_10193</name>
</gene>